<accession>F7AAC7</accession>
<evidence type="ECO:0000313" key="4">
    <source>
        <dbReference type="Ensembl" id="ENSOANP00000016637.2"/>
    </source>
</evidence>
<reference evidence="4" key="2">
    <citation type="submission" date="2025-08" db="UniProtKB">
        <authorList>
            <consortium name="Ensembl"/>
        </authorList>
    </citation>
    <scope>IDENTIFICATION</scope>
    <source>
        <strain evidence="4">Glennie</strain>
    </source>
</reference>
<dbReference type="Ensembl" id="ENSOANT00000016640.3">
    <property type="protein sequence ID" value="ENSOANP00000016637.2"/>
    <property type="gene ID" value="ENSOANG00000010497.4"/>
</dbReference>
<feature type="compositionally biased region" description="Basic and acidic residues" evidence="1">
    <location>
        <begin position="83"/>
        <end position="92"/>
    </location>
</feature>
<dbReference type="Proteomes" id="UP000002279">
    <property type="component" value="Chromosome 20"/>
</dbReference>
<dbReference type="AlphaFoldDB" id="F7AAC7"/>
<organism evidence="4 5">
    <name type="scientific">Ornithorhynchus anatinus</name>
    <name type="common">Duckbill platypus</name>
    <dbReference type="NCBI Taxonomy" id="9258"/>
    <lineage>
        <taxon>Eukaryota</taxon>
        <taxon>Metazoa</taxon>
        <taxon>Chordata</taxon>
        <taxon>Craniata</taxon>
        <taxon>Vertebrata</taxon>
        <taxon>Euteleostomi</taxon>
        <taxon>Mammalia</taxon>
        <taxon>Monotremata</taxon>
        <taxon>Ornithorhynchidae</taxon>
        <taxon>Ornithorhynchus</taxon>
    </lineage>
</organism>
<dbReference type="Pfam" id="PF13926">
    <property type="entry name" value="DUF4211"/>
    <property type="match status" value="1"/>
</dbReference>
<dbReference type="eggNOG" id="KOG4805">
    <property type="taxonomic scope" value="Eukaryota"/>
</dbReference>
<dbReference type="RefSeq" id="XP_028904237.1">
    <property type="nucleotide sequence ID" value="XM_029048404.2"/>
</dbReference>
<feature type="domain" description="Coiled-coil" evidence="2">
    <location>
        <begin position="117"/>
        <end position="204"/>
    </location>
</feature>
<dbReference type="InParanoid" id="F7AAC7"/>
<dbReference type="GO" id="GO:0005634">
    <property type="term" value="C:nucleus"/>
    <property type="evidence" value="ECO:0000318"/>
    <property type="project" value="GO_Central"/>
</dbReference>
<dbReference type="PANTHER" id="PTHR14689">
    <property type="entry name" value="PHORBOL-ESTER_DAG-TYPE DOMAIN-CONTAINING PROTEIN"/>
    <property type="match status" value="1"/>
</dbReference>
<reference evidence="4 5" key="1">
    <citation type="journal article" date="2008" name="Nature">
        <title>Genome analysis of the platypus reveals unique signatures of evolution.</title>
        <authorList>
            <person name="Warren W.C."/>
            <person name="Hillier L.W."/>
            <person name="Marshall Graves J.A."/>
            <person name="Birney E."/>
            <person name="Ponting C.P."/>
            <person name="Grutzner F."/>
            <person name="Belov K."/>
            <person name="Miller W."/>
            <person name="Clarke L."/>
            <person name="Chinwalla A.T."/>
            <person name="Yang S.P."/>
            <person name="Heger A."/>
            <person name="Locke D.P."/>
            <person name="Miethke P."/>
            <person name="Waters P.D."/>
            <person name="Veyrunes F."/>
            <person name="Fulton L."/>
            <person name="Fulton B."/>
            <person name="Graves T."/>
            <person name="Wallis J."/>
            <person name="Puente X.S."/>
            <person name="Lopez-Otin C."/>
            <person name="Ordonez G.R."/>
            <person name="Eichler E.E."/>
            <person name="Chen L."/>
            <person name="Cheng Z."/>
            <person name="Deakin J.E."/>
            <person name="Alsop A."/>
            <person name="Thompson K."/>
            <person name="Kirby P."/>
            <person name="Papenfuss A.T."/>
            <person name="Wakefield M.J."/>
            <person name="Olender T."/>
            <person name="Lancet D."/>
            <person name="Huttley G.A."/>
            <person name="Smit A.F."/>
            <person name="Pask A."/>
            <person name="Temple-Smith P."/>
            <person name="Batzer M.A."/>
            <person name="Walker J.A."/>
            <person name="Konkel M.K."/>
            <person name="Harris R.S."/>
            <person name="Whittington C.M."/>
            <person name="Wong E.S."/>
            <person name="Gemmell N.J."/>
            <person name="Buschiazzo E."/>
            <person name="Vargas Jentzsch I.M."/>
            <person name="Merkel A."/>
            <person name="Schmitz J."/>
            <person name="Zemann A."/>
            <person name="Churakov G."/>
            <person name="Kriegs J.O."/>
            <person name="Brosius J."/>
            <person name="Murchison E.P."/>
            <person name="Sachidanandam R."/>
            <person name="Smith C."/>
            <person name="Hannon G.J."/>
            <person name="Tsend-Ayush E."/>
            <person name="McMillan D."/>
            <person name="Attenborough R."/>
            <person name="Rens W."/>
            <person name="Ferguson-Smith M."/>
            <person name="Lefevre C.M."/>
            <person name="Sharp J.A."/>
            <person name="Nicholas K.R."/>
            <person name="Ray D.A."/>
            <person name="Kube M."/>
            <person name="Reinhardt R."/>
            <person name="Pringle T.H."/>
            <person name="Taylor J."/>
            <person name="Jones R.C."/>
            <person name="Nixon B."/>
            <person name="Dacheux J.L."/>
            <person name="Niwa H."/>
            <person name="Sekita Y."/>
            <person name="Huang X."/>
            <person name="Stark A."/>
            <person name="Kheradpour P."/>
            <person name="Kellis M."/>
            <person name="Flicek P."/>
            <person name="Chen Y."/>
            <person name="Webber C."/>
            <person name="Hardison R."/>
            <person name="Nelson J."/>
            <person name="Hallsworth-Pepin K."/>
            <person name="Delehaunty K."/>
            <person name="Markovic C."/>
            <person name="Minx P."/>
            <person name="Feng Y."/>
            <person name="Kremitzki C."/>
            <person name="Mitreva M."/>
            <person name="Glasscock J."/>
            <person name="Wylie T."/>
            <person name="Wohldmann P."/>
            <person name="Thiru P."/>
            <person name="Nhan M.N."/>
            <person name="Pohl C.S."/>
            <person name="Smith S.M."/>
            <person name="Hou S."/>
            <person name="Nefedov M."/>
            <person name="de Jong P.J."/>
            <person name="Renfree M.B."/>
            <person name="Mardis E.R."/>
            <person name="Wilson R.K."/>
        </authorList>
    </citation>
    <scope>NUCLEOTIDE SEQUENCE [LARGE SCALE GENOMIC DNA]</scope>
    <source>
        <strain evidence="4 5">Glennie</strain>
    </source>
</reference>
<evidence type="ECO:0000259" key="2">
    <source>
        <dbReference type="Pfam" id="PF13846"/>
    </source>
</evidence>
<dbReference type="GeneTree" id="ENSGT00940000175059"/>
<feature type="compositionally biased region" description="Acidic residues" evidence="1">
    <location>
        <begin position="41"/>
        <end position="52"/>
    </location>
</feature>
<sequence length="543" mass="62208">MKMEHIRAYETRRNSKIQEPAVKSRVDWRRTKRNSISQLLDSDEELDNDEEVTSDKELLSVEPLDSEDEPDGDEEPELTTEAVNEKENKDDGVMENGSPLPPREGKDDNIAKSDISVDTEKVPLQDVLGQPDTQTEEDVEDEHIILGKRKMSSSVIYDTDDSDSGSSEILVRKLFAKRRIIDDDECPEVDPNRPTSETDPASRKWEKLEKLKELSKQRSHRRASGGCLEEYKEESCHSPFVTIGNSDSEEEDEDENSLDDFIVEDEVADAEEVNELRKTLTSSESPFLKHHIPHLSFNDHFVHFQRVVKAFLINTLDNTFLSTLYDGTRQKRYAQDMLTSLHYLDDRFVQPRLENLITRSRWKAQYKERVECYPVVRVTLTSPKDATCQACGLHRYCKFAVNLSGKLYNSRTLETDDFMLHDTQVLKVGCVCAERTKIYHRLKHFKYNLYQECCSISKTDQIEDEQVKETVERIFSQSVENGWIQERSCLPCTSHSAVYPDIDVLTPSPHCHLITRVSASLGIRIGAVPNQGIGEIPATSRLS</sequence>
<feature type="region of interest" description="Disordered" evidence="1">
    <location>
        <begin position="185"/>
        <end position="205"/>
    </location>
</feature>
<dbReference type="InterPro" id="IPR025244">
    <property type="entry name" value="CCDC82"/>
</dbReference>
<dbReference type="FunCoup" id="F7AAC7">
    <property type="interactions" value="2037"/>
</dbReference>
<feature type="compositionally biased region" description="Basic and acidic residues" evidence="1">
    <location>
        <begin position="1"/>
        <end position="13"/>
    </location>
</feature>
<dbReference type="InterPro" id="IPR025451">
    <property type="entry name" value="DUF4211"/>
</dbReference>
<gene>
    <name evidence="4" type="primary">CCDC82</name>
</gene>
<keyword evidence="5" id="KW-1185">Reference proteome</keyword>
<evidence type="ECO:0000313" key="5">
    <source>
        <dbReference type="Proteomes" id="UP000002279"/>
    </source>
</evidence>
<evidence type="ECO:0000259" key="3">
    <source>
        <dbReference type="Pfam" id="PF13926"/>
    </source>
</evidence>
<feature type="domain" description="DUF4211" evidence="3">
    <location>
        <begin position="260"/>
        <end position="413"/>
    </location>
</feature>
<dbReference type="PANTHER" id="PTHR14689:SF0">
    <property type="entry name" value="COILED-COIL DOMAIN-CONTAINING PROTEIN 82"/>
    <property type="match status" value="1"/>
</dbReference>
<feature type="compositionally biased region" description="Acidic residues" evidence="1">
    <location>
        <begin position="64"/>
        <end position="78"/>
    </location>
</feature>
<dbReference type="STRING" id="9258.ENSOANP00000016637"/>
<dbReference type="GeneID" id="100080166"/>
<dbReference type="CTD" id="79780"/>
<dbReference type="RefSeq" id="XP_007665037.1">
    <property type="nucleotide sequence ID" value="XM_007666847.2"/>
</dbReference>
<dbReference type="OMA" id="HYVHFKR"/>
<feature type="region of interest" description="Disordered" evidence="1">
    <location>
        <begin position="1"/>
        <end position="146"/>
    </location>
</feature>
<name>F7AAC7_ORNAN</name>
<dbReference type="OrthoDB" id="21499at2759"/>
<protein>
    <submittedName>
        <fullName evidence="4">Coiled-coil domain containing 82</fullName>
    </submittedName>
</protein>
<reference evidence="4" key="3">
    <citation type="submission" date="2025-09" db="UniProtKB">
        <authorList>
            <consortium name="Ensembl"/>
        </authorList>
    </citation>
    <scope>IDENTIFICATION</scope>
    <source>
        <strain evidence="4">Glennie</strain>
    </source>
</reference>
<dbReference type="KEGG" id="oaa:100080166"/>
<proteinExistence type="predicted"/>
<evidence type="ECO:0000256" key="1">
    <source>
        <dbReference type="SAM" id="MobiDB-lite"/>
    </source>
</evidence>
<dbReference type="Pfam" id="PF13846">
    <property type="entry name" value="DUF4196"/>
    <property type="match status" value="1"/>
</dbReference>
<dbReference type="HOGENOM" id="CLU_037130_0_0_1"/>
<dbReference type="Bgee" id="ENSOANG00000010497">
    <property type="expression patterns" value="Expressed in ovary and 8 other cell types or tissues"/>
</dbReference>